<evidence type="ECO:0000313" key="1">
    <source>
        <dbReference type="EMBL" id="KAI3749668.1"/>
    </source>
</evidence>
<name>A0ACB9DT64_CICIN</name>
<sequence>MSSSSRHCRNNAPNVEEFGDIKCDCKMDRKEMMLSGDKNPARRFWNCKSGWHFRKGSVCDVGRLKPMKSDFTCNTDFIPTSLRPDCRVVYEFPSKSVQIRVARLQFHPISFGIEV</sequence>
<dbReference type="EMBL" id="CM042012">
    <property type="protein sequence ID" value="KAI3749668.1"/>
    <property type="molecule type" value="Genomic_DNA"/>
</dbReference>
<accession>A0ACB9DT64</accession>
<protein>
    <submittedName>
        <fullName evidence="1">Uncharacterized protein</fullName>
    </submittedName>
</protein>
<reference evidence="1 2" key="2">
    <citation type="journal article" date="2022" name="Mol. Ecol. Resour.">
        <title>The genomes of chicory, endive, great burdock and yacon provide insights into Asteraceae paleo-polyploidization history and plant inulin production.</title>
        <authorList>
            <person name="Fan W."/>
            <person name="Wang S."/>
            <person name="Wang H."/>
            <person name="Wang A."/>
            <person name="Jiang F."/>
            <person name="Liu H."/>
            <person name="Zhao H."/>
            <person name="Xu D."/>
            <person name="Zhang Y."/>
        </authorList>
    </citation>
    <scope>NUCLEOTIDE SEQUENCE [LARGE SCALE GENOMIC DNA]</scope>
    <source>
        <strain evidence="2">cv. Punajuju</strain>
        <tissue evidence="1">Leaves</tissue>
    </source>
</reference>
<keyword evidence="2" id="KW-1185">Reference proteome</keyword>
<reference evidence="2" key="1">
    <citation type="journal article" date="2022" name="Mol. Ecol. Resour.">
        <title>The genomes of chicory, endive, great burdock and yacon provide insights into Asteraceae palaeo-polyploidization history and plant inulin production.</title>
        <authorList>
            <person name="Fan W."/>
            <person name="Wang S."/>
            <person name="Wang H."/>
            <person name="Wang A."/>
            <person name="Jiang F."/>
            <person name="Liu H."/>
            <person name="Zhao H."/>
            <person name="Xu D."/>
            <person name="Zhang Y."/>
        </authorList>
    </citation>
    <scope>NUCLEOTIDE SEQUENCE [LARGE SCALE GENOMIC DNA]</scope>
    <source>
        <strain evidence="2">cv. Punajuju</strain>
    </source>
</reference>
<organism evidence="1 2">
    <name type="scientific">Cichorium intybus</name>
    <name type="common">Chicory</name>
    <dbReference type="NCBI Taxonomy" id="13427"/>
    <lineage>
        <taxon>Eukaryota</taxon>
        <taxon>Viridiplantae</taxon>
        <taxon>Streptophyta</taxon>
        <taxon>Embryophyta</taxon>
        <taxon>Tracheophyta</taxon>
        <taxon>Spermatophyta</taxon>
        <taxon>Magnoliopsida</taxon>
        <taxon>eudicotyledons</taxon>
        <taxon>Gunneridae</taxon>
        <taxon>Pentapetalae</taxon>
        <taxon>asterids</taxon>
        <taxon>campanulids</taxon>
        <taxon>Asterales</taxon>
        <taxon>Asteraceae</taxon>
        <taxon>Cichorioideae</taxon>
        <taxon>Cichorieae</taxon>
        <taxon>Cichoriinae</taxon>
        <taxon>Cichorium</taxon>
    </lineage>
</organism>
<dbReference type="Proteomes" id="UP001055811">
    <property type="component" value="Linkage Group LG04"/>
</dbReference>
<proteinExistence type="predicted"/>
<gene>
    <name evidence="1" type="ORF">L2E82_20284</name>
</gene>
<comment type="caution">
    <text evidence="1">The sequence shown here is derived from an EMBL/GenBank/DDBJ whole genome shotgun (WGS) entry which is preliminary data.</text>
</comment>
<evidence type="ECO:0000313" key="2">
    <source>
        <dbReference type="Proteomes" id="UP001055811"/>
    </source>
</evidence>